<organism evidence="1 2">
    <name type="scientific">miscellaneous Crenarchaeota group-1 archaeon SG8-32-3</name>
    <dbReference type="NCBI Taxonomy" id="1685125"/>
    <lineage>
        <taxon>Archaea</taxon>
        <taxon>Candidatus Bathyarchaeota</taxon>
        <taxon>MCG-1</taxon>
    </lineage>
</organism>
<protein>
    <submittedName>
        <fullName evidence="1">Uncharacterized protein</fullName>
    </submittedName>
</protein>
<dbReference type="Proteomes" id="UP000054016">
    <property type="component" value="Unassembled WGS sequence"/>
</dbReference>
<evidence type="ECO:0000313" key="1">
    <source>
        <dbReference type="EMBL" id="KON32245.1"/>
    </source>
</evidence>
<evidence type="ECO:0000313" key="2">
    <source>
        <dbReference type="Proteomes" id="UP000054016"/>
    </source>
</evidence>
<gene>
    <name evidence="1" type="ORF">AC478_00850</name>
</gene>
<reference evidence="2" key="1">
    <citation type="submission" date="2015-06" db="EMBL/GenBank/DDBJ databases">
        <title>New insights into the roles of widespread benthic archaea in carbon and nitrogen cycling.</title>
        <authorList>
            <person name="Lazar C.S."/>
            <person name="Baker B.J."/>
            <person name="Seitz K.W."/>
            <person name="Hyde A.S."/>
            <person name="Dick G.J."/>
            <person name="Hinrichs K.-U."/>
            <person name="Teske A.P."/>
        </authorList>
    </citation>
    <scope>NUCLEOTIDE SEQUENCE [LARGE SCALE GENOMIC DNA]</scope>
</reference>
<proteinExistence type="predicted"/>
<dbReference type="AlphaFoldDB" id="A0A0M0BV46"/>
<comment type="caution">
    <text evidence="1">The sequence shown here is derived from an EMBL/GenBank/DDBJ whole genome shotgun (WGS) entry which is preliminary data.</text>
</comment>
<name>A0A0M0BV46_9ARCH</name>
<dbReference type="EMBL" id="LFWV01000007">
    <property type="protein sequence ID" value="KON32245.1"/>
    <property type="molecule type" value="Genomic_DNA"/>
</dbReference>
<accession>A0A0M0BV46</accession>
<sequence>MLNITERRLSVPKKFRKIKSVSANGEVHFIYEETCSCRWMVEKEACDEFEAKKVSKHEASKPIYLVREE</sequence>